<evidence type="ECO:0000313" key="3">
    <source>
        <dbReference type="Proteomes" id="UP000659388"/>
    </source>
</evidence>
<evidence type="ECO:0000313" key="2">
    <source>
        <dbReference type="EMBL" id="MBL3655623.1"/>
    </source>
</evidence>
<feature type="domain" description="Type I restriction enzyme R protein N-terminal" evidence="1">
    <location>
        <begin position="35"/>
        <end position="144"/>
    </location>
</feature>
<organism evidence="2 3">
    <name type="scientific">Fulvivirga sediminis</name>
    <dbReference type="NCBI Taxonomy" id="2803949"/>
    <lineage>
        <taxon>Bacteria</taxon>
        <taxon>Pseudomonadati</taxon>
        <taxon>Bacteroidota</taxon>
        <taxon>Cytophagia</taxon>
        <taxon>Cytophagales</taxon>
        <taxon>Fulvivirgaceae</taxon>
        <taxon>Fulvivirga</taxon>
    </lineage>
</organism>
<name>A0A937F7W7_9BACT</name>
<dbReference type="Pfam" id="PF13588">
    <property type="entry name" value="HSDR_N_2"/>
    <property type="match status" value="1"/>
</dbReference>
<comment type="caution">
    <text evidence="2">The sequence shown here is derived from an EMBL/GenBank/DDBJ whole genome shotgun (WGS) entry which is preliminary data.</text>
</comment>
<dbReference type="RefSeq" id="WP_202243284.1">
    <property type="nucleotide sequence ID" value="NZ_JAESIY010000002.1"/>
</dbReference>
<dbReference type="Proteomes" id="UP000659388">
    <property type="component" value="Unassembled WGS sequence"/>
</dbReference>
<accession>A0A937F7W7</accession>
<protein>
    <submittedName>
        <fullName evidence="2">Type I restriction enzyme HsdR N-terminal domain-containing protein</fullName>
    </submittedName>
</protein>
<evidence type="ECO:0000259" key="1">
    <source>
        <dbReference type="Pfam" id="PF13588"/>
    </source>
</evidence>
<keyword evidence="3" id="KW-1185">Reference proteome</keyword>
<reference evidence="2" key="1">
    <citation type="submission" date="2021-01" db="EMBL/GenBank/DDBJ databases">
        <title>Fulvivirga kasyanovii gen. nov., sp nov., a novel member of the phylum Bacteroidetes isolated from seawater in a mussel farm.</title>
        <authorList>
            <person name="Zhao L.-H."/>
            <person name="Wang Z.-J."/>
        </authorList>
    </citation>
    <scope>NUCLEOTIDE SEQUENCE</scope>
    <source>
        <strain evidence="2">2943</strain>
    </source>
</reference>
<dbReference type="Gene3D" id="3.90.1570.30">
    <property type="match status" value="1"/>
</dbReference>
<dbReference type="EMBL" id="JAESIY010000002">
    <property type="protein sequence ID" value="MBL3655623.1"/>
    <property type="molecule type" value="Genomic_DNA"/>
</dbReference>
<gene>
    <name evidence="2" type="ORF">JL102_05750</name>
</gene>
<dbReference type="InterPro" id="IPR029464">
    <property type="entry name" value="HSDR_N"/>
</dbReference>
<proteinExistence type="predicted"/>
<dbReference type="AlphaFoldDB" id="A0A937F7W7"/>
<sequence>MVDLNLPKIDSNIRKSDGKVEIFDIVRKKYVALTPEEWVRQHFVHFLVNQRGYSKALIRVESGLKYNQRQKRSDILVHDNNAKPHLIVECKSFDVKITQAGFDQVAVYSKKLNVEYLVVTNGINHFCCKLNPDTNKMDFVDDVPYCN</sequence>